<dbReference type="EMBL" id="JARKIB010000247">
    <property type="protein sequence ID" value="KAJ7719809.1"/>
    <property type="molecule type" value="Genomic_DNA"/>
</dbReference>
<feature type="compositionally biased region" description="Basic and acidic residues" evidence="1">
    <location>
        <begin position="184"/>
        <end position="202"/>
    </location>
</feature>
<sequence length="437" mass="46775">MLQDPSFEGNLSQNVDVFKINMYGHDLACGYGEGEDGMGREGKGGEGRMGGREGRGEEGRREGVGVSGYVGAAGIGPRKLSPHVCVGAGTHTTNARQRHLHACGVRAERGCECAPKNWHPVSSPACMCGRGDSTRTTNARSNVRTHTEFASAGASARKPHPVHGAGCTPLGVGASTDAGVLREGGSEKKGGKEGGDRGRWDEGVCDGNGEERMRWGDGMRRELRAGCTMTRRGAGVQIEGRGGGEDGDDDAVREGVCDVRWERRGNEGKGWGWEMGWEPRYGSGIPTRRCSGGKAGARTRRRECQRATLGHRQWGKGGWEEDAGEGNAPRERSEIRIMAVMRAVRLWVGQGRGKAAQGTEHESIHKAVAHAMRIARWQEQEAALEGLGTAASTADALRGGRTAPFDTSVLLYFFGPVVVVARKWLPLTECRAGCTQN</sequence>
<reference evidence="2" key="1">
    <citation type="submission" date="2023-03" db="EMBL/GenBank/DDBJ databases">
        <title>Massive genome expansion in bonnet fungi (Mycena s.s.) driven by repeated elements and novel gene families across ecological guilds.</title>
        <authorList>
            <consortium name="Lawrence Berkeley National Laboratory"/>
            <person name="Harder C.B."/>
            <person name="Miyauchi S."/>
            <person name="Viragh M."/>
            <person name="Kuo A."/>
            <person name="Thoen E."/>
            <person name="Andreopoulos B."/>
            <person name="Lu D."/>
            <person name="Skrede I."/>
            <person name="Drula E."/>
            <person name="Henrissat B."/>
            <person name="Morin E."/>
            <person name="Kohler A."/>
            <person name="Barry K."/>
            <person name="LaButti K."/>
            <person name="Morin E."/>
            <person name="Salamov A."/>
            <person name="Lipzen A."/>
            <person name="Mereny Z."/>
            <person name="Hegedus B."/>
            <person name="Baldrian P."/>
            <person name="Stursova M."/>
            <person name="Weitz H."/>
            <person name="Taylor A."/>
            <person name="Grigoriev I.V."/>
            <person name="Nagy L.G."/>
            <person name="Martin F."/>
            <person name="Kauserud H."/>
        </authorList>
    </citation>
    <scope>NUCLEOTIDE SEQUENCE</scope>
    <source>
        <strain evidence="2">CBHHK182m</strain>
    </source>
</reference>
<organism evidence="2 3">
    <name type="scientific">Mycena metata</name>
    <dbReference type="NCBI Taxonomy" id="1033252"/>
    <lineage>
        <taxon>Eukaryota</taxon>
        <taxon>Fungi</taxon>
        <taxon>Dikarya</taxon>
        <taxon>Basidiomycota</taxon>
        <taxon>Agaricomycotina</taxon>
        <taxon>Agaricomycetes</taxon>
        <taxon>Agaricomycetidae</taxon>
        <taxon>Agaricales</taxon>
        <taxon>Marasmiineae</taxon>
        <taxon>Mycenaceae</taxon>
        <taxon>Mycena</taxon>
    </lineage>
</organism>
<gene>
    <name evidence="2" type="ORF">B0H16DRAFT_1700133</name>
</gene>
<comment type="caution">
    <text evidence="2">The sequence shown here is derived from an EMBL/GenBank/DDBJ whole genome shotgun (WGS) entry which is preliminary data.</text>
</comment>
<dbReference type="AlphaFoldDB" id="A0AAD7HGA2"/>
<keyword evidence="3" id="KW-1185">Reference proteome</keyword>
<feature type="region of interest" description="Disordered" evidence="1">
    <location>
        <begin position="38"/>
        <end position="63"/>
    </location>
</feature>
<accession>A0AAD7HGA2</accession>
<name>A0AAD7HGA2_9AGAR</name>
<evidence type="ECO:0000313" key="3">
    <source>
        <dbReference type="Proteomes" id="UP001215598"/>
    </source>
</evidence>
<evidence type="ECO:0000313" key="2">
    <source>
        <dbReference type="EMBL" id="KAJ7719809.1"/>
    </source>
</evidence>
<dbReference type="Proteomes" id="UP001215598">
    <property type="component" value="Unassembled WGS sequence"/>
</dbReference>
<protein>
    <submittedName>
        <fullName evidence="2">Uncharacterized protein</fullName>
    </submittedName>
</protein>
<feature type="region of interest" description="Disordered" evidence="1">
    <location>
        <begin position="178"/>
        <end position="204"/>
    </location>
</feature>
<evidence type="ECO:0000256" key="1">
    <source>
        <dbReference type="SAM" id="MobiDB-lite"/>
    </source>
</evidence>
<proteinExistence type="predicted"/>